<evidence type="ECO:0000313" key="2">
    <source>
        <dbReference type="EMBL" id="CAL4898668.1"/>
    </source>
</evidence>
<dbReference type="Proteomes" id="UP001497457">
    <property type="component" value="Chromosome 11b"/>
</dbReference>
<accession>A0ABC8VXR5</accession>
<evidence type="ECO:0000256" key="1">
    <source>
        <dbReference type="SAM" id="Phobius"/>
    </source>
</evidence>
<proteinExistence type="predicted"/>
<organism evidence="2 3">
    <name type="scientific">Urochloa decumbens</name>
    <dbReference type="NCBI Taxonomy" id="240449"/>
    <lineage>
        <taxon>Eukaryota</taxon>
        <taxon>Viridiplantae</taxon>
        <taxon>Streptophyta</taxon>
        <taxon>Embryophyta</taxon>
        <taxon>Tracheophyta</taxon>
        <taxon>Spermatophyta</taxon>
        <taxon>Magnoliopsida</taxon>
        <taxon>Liliopsida</taxon>
        <taxon>Poales</taxon>
        <taxon>Poaceae</taxon>
        <taxon>PACMAD clade</taxon>
        <taxon>Panicoideae</taxon>
        <taxon>Panicodae</taxon>
        <taxon>Paniceae</taxon>
        <taxon>Melinidinae</taxon>
        <taxon>Urochloa</taxon>
    </lineage>
</organism>
<keyword evidence="1" id="KW-0812">Transmembrane</keyword>
<feature type="transmembrane region" description="Helical" evidence="1">
    <location>
        <begin position="463"/>
        <end position="483"/>
    </location>
</feature>
<dbReference type="SUPFAM" id="SSF50952">
    <property type="entry name" value="Soluble quinoprotein glucose dehydrogenase"/>
    <property type="match status" value="1"/>
</dbReference>
<gene>
    <name evidence="2" type="ORF">URODEC1_LOCUS7850</name>
</gene>
<dbReference type="InterPro" id="IPR011041">
    <property type="entry name" value="Quinoprot_gluc/sorb_DH_b-prop"/>
</dbReference>
<dbReference type="AlphaFoldDB" id="A0ABC8VXR5"/>
<name>A0ABC8VXR5_9POAL</name>
<keyword evidence="1" id="KW-0472">Membrane</keyword>
<protein>
    <submittedName>
        <fullName evidence="2">Uncharacterized protein</fullName>
    </submittedName>
</protein>
<reference evidence="3" key="1">
    <citation type="submission" date="2024-06" db="EMBL/GenBank/DDBJ databases">
        <authorList>
            <person name="Ryan C."/>
        </authorList>
    </citation>
    <scope>NUCLEOTIDE SEQUENCE [LARGE SCALE GENOMIC DNA]</scope>
</reference>
<keyword evidence="1" id="KW-1133">Transmembrane helix</keyword>
<sequence>MRRPVPKCIPSLSAVLFNTVDPSTTTKLAVSRLCASTTSSTSLQHHTTTGRSWQEQNTMCLERITSGSYLAMAPHPDGSGRVFLSTLEGMILLVSVPRGGSGVALRVDNGRAHPFLDLRDRVLRLLGIAFHPEFATNGRFFVSYHCDSSTSIACSASRCWGSAPGNSSWSCRYQLIVAEFSAKGGENYSKATHADPSEVRRIFAMGLPHPKKLYSYQRHHGQILFSPSGSDGCLYLITGHGDFFKNERSFLGKILRFDVDRMLKGGSQGTGRQGTPWMGKPEIFSTSVKNPSGCSFDSDRSSHLYCADVDEQQYERVYLVTKGGNRGSRSSKVQPSLVIDHGRPADGRMPSIVGGLMYRGSADPSLKGRYLYIYASSVWTGVPPPESRSNGHYTSSKLSSISCSRSSPLPCRRGGISGRVLSLAEDNGKDAFFLTTGGVFRVVPPRMCDVPQQPQQWPPGTGWVISTMLLSMVFAVYVVWSVLSGGGQIRFNNRFGNIHLFSFYCYQNFGEGMRRHQE</sequence>
<dbReference type="InterPro" id="IPR011042">
    <property type="entry name" value="6-blade_b-propeller_TolB-like"/>
</dbReference>
<dbReference type="PANTHER" id="PTHR19328">
    <property type="entry name" value="HEDGEHOG-INTERACTING PROTEIN"/>
    <property type="match status" value="1"/>
</dbReference>
<dbReference type="PANTHER" id="PTHR19328:SF13">
    <property type="entry name" value="HIPL1 PROTEIN"/>
    <property type="match status" value="1"/>
</dbReference>
<dbReference type="EMBL" id="OZ075121">
    <property type="protein sequence ID" value="CAL4898668.1"/>
    <property type="molecule type" value="Genomic_DNA"/>
</dbReference>
<evidence type="ECO:0000313" key="3">
    <source>
        <dbReference type="Proteomes" id="UP001497457"/>
    </source>
</evidence>
<keyword evidence="3" id="KW-1185">Reference proteome</keyword>
<dbReference type="Gene3D" id="2.120.10.30">
    <property type="entry name" value="TolB, C-terminal domain"/>
    <property type="match status" value="1"/>
</dbReference>
<reference evidence="2 3" key="2">
    <citation type="submission" date="2024-10" db="EMBL/GenBank/DDBJ databases">
        <authorList>
            <person name="Ryan C."/>
        </authorList>
    </citation>
    <scope>NUCLEOTIDE SEQUENCE [LARGE SCALE GENOMIC DNA]</scope>
</reference>